<feature type="transmembrane region" description="Helical" evidence="1">
    <location>
        <begin position="35"/>
        <end position="59"/>
    </location>
</feature>
<evidence type="ECO:0000313" key="3">
    <source>
        <dbReference type="Proteomes" id="UP000490980"/>
    </source>
</evidence>
<dbReference type="RefSeq" id="WP_166949254.1">
    <property type="nucleotide sequence ID" value="NZ_JAARLZ010000007.1"/>
</dbReference>
<organism evidence="2 3">
    <name type="scientific">Luteibacter anthropi</name>
    <dbReference type="NCBI Taxonomy" id="564369"/>
    <lineage>
        <taxon>Bacteria</taxon>
        <taxon>Pseudomonadati</taxon>
        <taxon>Pseudomonadota</taxon>
        <taxon>Gammaproteobacteria</taxon>
        <taxon>Lysobacterales</taxon>
        <taxon>Rhodanobacteraceae</taxon>
        <taxon>Luteibacter</taxon>
    </lineage>
</organism>
<accession>A0A7X5UBR9</accession>
<keyword evidence="1" id="KW-0812">Transmembrane</keyword>
<feature type="transmembrane region" description="Helical" evidence="1">
    <location>
        <begin position="6"/>
        <end position="23"/>
    </location>
</feature>
<proteinExistence type="predicted"/>
<evidence type="ECO:0000313" key="2">
    <source>
        <dbReference type="EMBL" id="NII07397.1"/>
    </source>
</evidence>
<dbReference type="AlphaFoldDB" id="A0A7X5UBR9"/>
<sequence length="98" mass="10891">MTPELWRMTAGACLVIVDIYIYVRSRHSSAVVGQLVKWACVVAFFAFALCAGSLMVIFTQAWISPKPNLSLVIYQITAVAYLLSSGVAIFSWLVNKFR</sequence>
<comment type="caution">
    <text evidence="2">The sequence shown here is derived from an EMBL/GenBank/DDBJ whole genome shotgun (WGS) entry which is preliminary data.</text>
</comment>
<evidence type="ECO:0000256" key="1">
    <source>
        <dbReference type="SAM" id="Phobius"/>
    </source>
</evidence>
<feature type="transmembrane region" description="Helical" evidence="1">
    <location>
        <begin position="71"/>
        <end position="94"/>
    </location>
</feature>
<gene>
    <name evidence="2" type="ORF">HBF25_13500</name>
</gene>
<keyword evidence="1" id="KW-0472">Membrane</keyword>
<name>A0A7X5UBR9_9GAMM</name>
<keyword evidence="1" id="KW-1133">Transmembrane helix</keyword>
<dbReference type="EMBL" id="JAARLZ010000007">
    <property type="protein sequence ID" value="NII07397.1"/>
    <property type="molecule type" value="Genomic_DNA"/>
</dbReference>
<keyword evidence="3" id="KW-1185">Reference proteome</keyword>
<protein>
    <submittedName>
        <fullName evidence="2">Uncharacterized protein</fullName>
    </submittedName>
</protein>
<reference evidence="2 3" key="1">
    <citation type="submission" date="2020-03" db="EMBL/GenBank/DDBJ databases">
        <authorList>
            <person name="Lai Q."/>
        </authorList>
    </citation>
    <scope>NUCLEOTIDE SEQUENCE [LARGE SCALE GENOMIC DNA]</scope>
    <source>
        <strain evidence="2 3">CCUG 25036</strain>
    </source>
</reference>
<dbReference type="Proteomes" id="UP000490980">
    <property type="component" value="Unassembled WGS sequence"/>
</dbReference>